<dbReference type="Proteomes" id="UP000245341">
    <property type="component" value="Unplaced"/>
</dbReference>
<feature type="compositionally biased region" description="Basic and acidic residues" evidence="1">
    <location>
        <begin position="258"/>
        <end position="280"/>
    </location>
</feature>
<dbReference type="CTD" id="126637"/>
<dbReference type="GO" id="GO:0046914">
    <property type="term" value="F:transition metal ion binding"/>
    <property type="evidence" value="ECO:0007669"/>
    <property type="project" value="InterPro"/>
</dbReference>
<dbReference type="PANTHER" id="PTHR47612">
    <property type="entry name" value="TRICHOHYALIN-LIKE PROTEIN 1"/>
    <property type="match status" value="1"/>
</dbReference>
<feature type="compositionally biased region" description="Low complexity" evidence="1">
    <location>
        <begin position="883"/>
        <end position="892"/>
    </location>
</feature>
<accession>A0A2U3XAU6</accession>
<name>A0A2U3XAU6_LEPWE</name>
<keyword evidence="3" id="KW-1185">Reference proteome</keyword>
<feature type="compositionally biased region" description="Basic and acidic residues" evidence="1">
    <location>
        <begin position="312"/>
        <end position="322"/>
    </location>
</feature>
<dbReference type="KEGG" id="lww:102745826"/>
<dbReference type="GeneID" id="102745826"/>
<gene>
    <name evidence="4" type="primary">TCHHL1</name>
</gene>
<feature type="compositionally biased region" description="Polar residues" evidence="1">
    <location>
        <begin position="247"/>
        <end position="257"/>
    </location>
</feature>
<proteinExistence type="predicted"/>
<feature type="compositionally biased region" description="Basic and acidic residues" evidence="1">
    <location>
        <begin position="589"/>
        <end position="617"/>
    </location>
</feature>
<feature type="compositionally biased region" description="Basic and acidic residues" evidence="1">
    <location>
        <begin position="893"/>
        <end position="916"/>
    </location>
</feature>
<dbReference type="Pfam" id="PF01023">
    <property type="entry name" value="S_100"/>
    <property type="match status" value="1"/>
</dbReference>
<feature type="region of interest" description="Disordered" evidence="1">
    <location>
        <begin position="95"/>
        <end position="435"/>
    </location>
</feature>
<feature type="compositionally biased region" description="Polar residues" evidence="1">
    <location>
        <begin position="191"/>
        <end position="214"/>
    </location>
</feature>
<dbReference type="Gene3D" id="1.10.238.10">
    <property type="entry name" value="EF-hand"/>
    <property type="match status" value="1"/>
</dbReference>
<feature type="compositionally biased region" description="Basic and acidic residues" evidence="1">
    <location>
        <begin position="215"/>
        <end position="230"/>
    </location>
</feature>
<feature type="compositionally biased region" description="Polar residues" evidence="1">
    <location>
        <begin position="112"/>
        <end position="127"/>
    </location>
</feature>
<dbReference type="PANTHER" id="PTHR47612:SF1">
    <property type="entry name" value="TRICHOHYALIN-LIKE PROTEIN 1"/>
    <property type="match status" value="1"/>
</dbReference>
<feature type="compositionally biased region" description="Basic and acidic residues" evidence="1">
    <location>
        <begin position="170"/>
        <end position="181"/>
    </location>
</feature>
<feature type="compositionally biased region" description="Basic and acidic residues" evidence="1">
    <location>
        <begin position="347"/>
        <end position="368"/>
    </location>
</feature>
<feature type="compositionally biased region" description="Basic and acidic residues" evidence="1">
    <location>
        <begin position="422"/>
        <end position="435"/>
    </location>
</feature>
<feature type="region of interest" description="Disordered" evidence="1">
    <location>
        <begin position="870"/>
        <end position="916"/>
    </location>
</feature>
<dbReference type="RefSeq" id="XP_006728453.1">
    <property type="nucleotide sequence ID" value="XM_006728390.1"/>
</dbReference>
<dbReference type="SUPFAM" id="SSF47473">
    <property type="entry name" value="EF-hand"/>
    <property type="match status" value="1"/>
</dbReference>
<evidence type="ECO:0000259" key="2">
    <source>
        <dbReference type="PROSITE" id="PS50222"/>
    </source>
</evidence>
<feature type="compositionally biased region" description="Basic and acidic residues" evidence="1">
    <location>
        <begin position="95"/>
        <end position="108"/>
    </location>
</feature>
<feature type="compositionally biased region" description="Basic and acidic residues" evidence="1">
    <location>
        <begin position="671"/>
        <end position="680"/>
    </location>
</feature>
<feature type="compositionally biased region" description="Polar residues" evidence="1">
    <location>
        <begin position="549"/>
        <end position="565"/>
    </location>
</feature>
<dbReference type="InterPro" id="IPR013787">
    <property type="entry name" value="S100_Ca-bd_sub"/>
</dbReference>
<dbReference type="PROSITE" id="PS50222">
    <property type="entry name" value="EF_HAND_2"/>
    <property type="match status" value="1"/>
</dbReference>
<sequence length="916" mass="101348">MPQLLKDVLCIIKTFHKYAQEDGDKATLTCTELKQLIQGEFGDILQPRAIHAVERNLNLLDIDSKGTISFDEFVFAIFNLLNLCYLDIQSLLKSEPRQVSKPEKKPDDMDLQVTSGTGQWTEQTPPTQDRVVPPSGMTSSAQPSPMERGAVGHNGVENTKTCKLPIEAPGHNDPKNQHLDGDQQDVPATGDNGTQLETNKPTAESEQIDSPTKQEGQDKESPMEGDKPAREQSGTKIRDRFGEQEGNLRTQSSPPEKTTQRPSKDQEVAAEKGIKEHSKTQELSLPGKYEPSSEHPDLPKQAAVQKPLQTEKPTDPEDDGRTSETQGQGEDVNRTPPETKNPAEPGDDFRASETQEPPAQDKEHETKDLPVQGDSRNVSETPDIRAVRKQRRGPEAHGTAGQKENERKIQILTLEDQPQDGKYQELQESSKERDAEVLALAAHILKRDAEEGSKTQELSSEGGDQNHPEIERAVTPGDEARHAKESTAKTFMSSKNAPAAEGTPGARERTQELAPLENQSGEENKRVTKTHNKPVKDDDGYQGEDPEPTVTQNNEGSSKIPNSLTPEDGDSSSETTDLPVQGDSQNQVDHLRESVERSHNNNPDIEKHVALGEESRTQEAVVLASRGEDKQLTEEPEWAARKEYRSPGSGTKGPAPAVQPNGHPEAQESTARGENRKSLETEIPGTLEADFIDLFAIKQLPTKEDSRKKLKVQGPSTKGEEGRAPETQEAPVRNLDEDNSASPRTHLEREESATLEEDESPQKLAEVNDQQNPAKKRYDVLVPQSGLEEKMQTDKELGFVERGTVSSSPLYQYLQEKILQQMDMTQVEQQNQAQTARSSSPELLDDQSSVSLTREISDCPIIFSDRQALQHYTREHLPDADPEAQQASAPQASEDKQGYPQEKKPVLQKEASTKKQ</sequence>
<feature type="region of interest" description="Disordered" evidence="1">
    <location>
        <begin position="825"/>
        <end position="851"/>
    </location>
</feature>
<dbReference type="STRING" id="9713.A0A2U3XAU6"/>
<feature type="region of interest" description="Disordered" evidence="1">
    <location>
        <begin position="447"/>
        <end position="789"/>
    </location>
</feature>
<dbReference type="CDD" id="cd00213">
    <property type="entry name" value="S-100"/>
    <property type="match status" value="1"/>
</dbReference>
<evidence type="ECO:0000313" key="3">
    <source>
        <dbReference type="Proteomes" id="UP000245341"/>
    </source>
</evidence>
<feature type="compositionally biased region" description="Basic and acidic residues" evidence="1">
    <location>
        <begin position="464"/>
        <end position="487"/>
    </location>
</feature>
<reference evidence="4" key="1">
    <citation type="submission" date="2025-08" db="UniProtKB">
        <authorList>
            <consortium name="RefSeq"/>
        </authorList>
    </citation>
    <scope>IDENTIFICATION</scope>
    <source>
        <tissue evidence="4">Liver</tissue>
    </source>
</reference>
<dbReference type="InterPro" id="IPR042937">
    <property type="entry name" value="TCHHL1"/>
</dbReference>
<feature type="compositionally biased region" description="Polar residues" evidence="1">
    <location>
        <begin position="572"/>
        <end position="588"/>
    </location>
</feature>
<evidence type="ECO:0000256" key="1">
    <source>
        <dbReference type="SAM" id="MobiDB-lite"/>
    </source>
</evidence>
<evidence type="ECO:0000313" key="4">
    <source>
        <dbReference type="RefSeq" id="XP_006728453.1"/>
    </source>
</evidence>
<dbReference type="GO" id="GO:0005509">
    <property type="term" value="F:calcium ion binding"/>
    <property type="evidence" value="ECO:0007669"/>
    <property type="project" value="InterPro"/>
</dbReference>
<dbReference type="InterPro" id="IPR011992">
    <property type="entry name" value="EF-hand-dom_pair"/>
</dbReference>
<feature type="compositionally biased region" description="Basic and acidic residues" evidence="1">
    <location>
        <begin position="626"/>
        <end position="645"/>
    </location>
</feature>
<dbReference type="InterPro" id="IPR034325">
    <property type="entry name" value="S-100_dom"/>
</dbReference>
<dbReference type="InterPro" id="IPR002048">
    <property type="entry name" value="EF_hand_dom"/>
</dbReference>
<dbReference type="AlphaFoldDB" id="A0A2U3XAU6"/>
<dbReference type="OrthoDB" id="9450604at2759"/>
<organism evidence="3 4">
    <name type="scientific">Leptonychotes weddellii</name>
    <name type="common">Weddell seal</name>
    <name type="synonym">Otaria weddellii</name>
    <dbReference type="NCBI Taxonomy" id="9713"/>
    <lineage>
        <taxon>Eukaryota</taxon>
        <taxon>Metazoa</taxon>
        <taxon>Chordata</taxon>
        <taxon>Craniata</taxon>
        <taxon>Vertebrata</taxon>
        <taxon>Euteleostomi</taxon>
        <taxon>Mammalia</taxon>
        <taxon>Eutheria</taxon>
        <taxon>Laurasiatheria</taxon>
        <taxon>Carnivora</taxon>
        <taxon>Caniformia</taxon>
        <taxon>Pinnipedia</taxon>
        <taxon>Phocidae</taxon>
        <taxon>Monachinae</taxon>
        <taxon>Lobodontini</taxon>
        <taxon>Leptonychotes</taxon>
    </lineage>
</organism>
<feature type="domain" description="EF-hand" evidence="2">
    <location>
        <begin position="48"/>
        <end position="83"/>
    </location>
</feature>
<protein>
    <submittedName>
        <fullName evidence="4">Trichohyalin-like protein 1</fullName>
    </submittedName>
</protein>
<dbReference type="SMART" id="SM01394">
    <property type="entry name" value="S_100"/>
    <property type="match status" value="1"/>
</dbReference>